<evidence type="ECO:0000313" key="5">
    <source>
        <dbReference type="Proteomes" id="UP001266305"/>
    </source>
</evidence>
<dbReference type="InterPro" id="IPR001881">
    <property type="entry name" value="EGF-like_Ca-bd_dom"/>
</dbReference>
<evidence type="ECO:0000259" key="3">
    <source>
        <dbReference type="SMART" id="SM00179"/>
    </source>
</evidence>
<organism evidence="4 5">
    <name type="scientific">Saguinus oedipus</name>
    <name type="common">Cotton-top tamarin</name>
    <name type="synonym">Oedipomidas oedipus</name>
    <dbReference type="NCBI Taxonomy" id="9490"/>
    <lineage>
        <taxon>Eukaryota</taxon>
        <taxon>Metazoa</taxon>
        <taxon>Chordata</taxon>
        <taxon>Craniata</taxon>
        <taxon>Vertebrata</taxon>
        <taxon>Euteleostomi</taxon>
        <taxon>Mammalia</taxon>
        <taxon>Eutheria</taxon>
        <taxon>Euarchontoglires</taxon>
        <taxon>Primates</taxon>
        <taxon>Haplorrhini</taxon>
        <taxon>Platyrrhini</taxon>
        <taxon>Cebidae</taxon>
        <taxon>Callitrichinae</taxon>
        <taxon>Saguinus</taxon>
    </lineage>
</organism>
<proteinExistence type="predicted"/>
<comment type="caution">
    <text evidence="4">The sequence shown here is derived from an EMBL/GenBank/DDBJ whole genome shotgun (WGS) entry which is preliminary data.</text>
</comment>
<keyword evidence="5" id="KW-1185">Reference proteome</keyword>
<dbReference type="SUPFAM" id="SSF57196">
    <property type="entry name" value="EGF/Laminin"/>
    <property type="match status" value="1"/>
</dbReference>
<dbReference type="Proteomes" id="UP001266305">
    <property type="component" value="Unassembled WGS sequence"/>
</dbReference>
<accession>A0ABQ9TYS5</accession>
<dbReference type="Pfam" id="PF07645">
    <property type="entry name" value="EGF_CA"/>
    <property type="match status" value="1"/>
</dbReference>
<keyword evidence="2" id="KW-1015">Disulfide bond</keyword>
<evidence type="ECO:0000256" key="1">
    <source>
        <dbReference type="ARBA" id="ARBA00022536"/>
    </source>
</evidence>
<feature type="domain" description="EGF-like calcium-binding" evidence="3">
    <location>
        <begin position="249"/>
        <end position="295"/>
    </location>
</feature>
<dbReference type="EMBL" id="JASSZA010000018">
    <property type="protein sequence ID" value="KAK2089953.1"/>
    <property type="molecule type" value="Genomic_DNA"/>
</dbReference>
<dbReference type="SMART" id="SM00179">
    <property type="entry name" value="EGF_CA"/>
    <property type="match status" value="1"/>
</dbReference>
<keyword evidence="1" id="KW-0245">EGF-like domain</keyword>
<gene>
    <name evidence="4" type="ORF">P7K49_032619</name>
</gene>
<dbReference type="Gene3D" id="2.10.25.10">
    <property type="entry name" value="Laminin"/>
    <property type="match status" value="1"/>
</dbReference>
<dbReference type="InterPro" id="IPR018097">
    <property type="entry name" value="EGF_Ca-bd_CS"/>
</dbReference>
<name>A0ABQ9TYS5_SAGOE</name>
<dbReference type="CDD" id="cd00054">
    <property type="entry name" value="EGF_CA"/>
    <property type="match status" value="1"/>
</dbReference>
<protein>
    <recommendedName>
        <fullName evidence="3">EGF-like calcium-binding domain-containing protein</fullName>
    </recommendedName>
</protein>
<dbReference type="InterPro" id="IPR049883">
    <property type="entry name" value="NOTCH1_EGF-like"/>
</dbReference>
<evidence type="ECO:0000256" key="2">
    <source>
        <dbReference type="ARBA" id="ARBA00023157"/>
    </source>
</evidence>
<reference evidence="4 5" key="1">
    <citation type="submission" date="2023-05" db="EMBL/GenBank/DDBJ databases">
        <title>B98-5 Cell Line De Novo Hybrid Assembly: An Optical Mapping Approach.</title>
        <authorList>
            <person name="Kananen K."/>
            <person name="Auerbach J.A."/>
            <person name="Kautto E."/>
            <person name="Blachly J.S."/>
        </authorList>
    </citation>
    <scope>NUCLEOTIDE SEQUENCE [LARGE SCALE GENOMIC DNA]</scope>
    <source>
        <strain evidence="4">B95-8</strain>
        <tissue evidence="4">Cell line</tissue>
    </source>
</reference>
<evidence type="ECO:0000313" key="4">
    <source>
        <dbReference type="EMBL" id="KAK2089953.1"/>
    </source>
</evidence>
<sequence>MPLCREVNAEQGLVSSPSPCLTPVALVTSTCPGATIINVCPYAAPERDPVGSWYNVTVLVKMDFAELQQVDPRLLNHTRLLHSLVGAIYFFVCNKMQTTEVCRWLHCEVCALTGPPIVGRARIPELAVVWSPSKDRRGFKCVSEKDSSSPQTSFRVLSGDLGVAGKVYFGDCWLGCAVTSSPGIPTVTSALQPLISTVHHLHSAPGDASTTVSRLLLGLPRPLPVADVSGLLGDIAKRVCEVISVQVQDVNECFYDELNACSGRELCANLEGSYQCVCHQEAPATSPRRLNPECEGHDQCLHWNHGDKLEPSLASQGQPGEQKSLLGAAHRRTCPALSLLEWAGVYEPGLAGRIGSAIRRLGTGSNGVIRNIGRCYKDDTLRAGV</sequence>
<dbReference type="PROSITE" id="PS01187">
    <property type="entry name" value="EGF_CA"/>
    <property type="match status" value="1"/>
</dbReference>